<evidence type="ECO:0000256" key="1">
    <source>
        <dbReference type="SAM" id="MobiDB-lite"/>
    </source>
</evidence>
<organism evidence="2 3">
    <name type="scientific">Haloarcula onubensis</name>
    <dbReference type="NCBI Taxonomy" id="2950539"/>
    <lineage>
        <taxon>Archaea</taxon>
        <taxon>Methanobacteriati</taxon>
        <taxon>Methanobacteriota</taxon>
        <taxon>Stenosarchaea group</taxon>
        <taxon>Halobacteria</taxon>
        <taxon>Halobacteriales</taxon>
        <taxon>Haloarculaceae</taxon>
        <taxon>Haloarcula</taxon>
    </lineage>
</organism>
<name>A0ABU2FWB0_9EURY</name>
<dbReference type="RefSeq" id="WP_310902192.1">
    <property type="nucleotide sequence ID" value="NZ_JAMQOS010000009.1"/>
</dbReference>
<proteinExistence type="predicted"/>
<dbReference type="Proteomes" id="UP001268864">
    <property type="component" value="Unassembled WGS sequence"/>
</dbReference>
<keyword evidence="3" id="KW-1185">Reference proteome</keyword>
<accession>A0ABU2FWB0</accession>
<comment type="caution">
    <text evidence="2">The sequence shown here is derived from an EMBL/GenBank/DDBJ whole genome shotgun (WGS) entry which is preliminary data.</text>
</comment>
<protein>
    <submittedName>
        <fullName evidence="2">Gluconate 2-dehydrogenase subunit 3 family protein</fullName>
    </submittedName>
</protein>
<dbReference type="InterPro" id="IPR006311">
    <property type="entry name" value="TAT_signal"/>
</dbReference>
<dbReference type="EMBL" id="JAMQOS010000009">
    <property type="protein sequence ID" value="MDS0284527.1"/>
    <property type="molecule type" value="Genomic_DNA"/>
</dbReference>
<evidence type="ECO:0000313" key="2">
    <source>
        <dbReference type="EMBL" id="MDS0284527.1"/>
    </source>
</evidence>
<dbReference type="InterPro" id="IPR027056">
    <property type="entry name" value="Gluconate_2DH_su3"/>
</dbReference>
<dbReference type="PROSITE" id="PS51318">
    <property type="entry name" value="TAT"/>
    <property type="match status" value="1"/>
</dbReference>
<gene>
    <name evidence="2" type="ORF">NDI86_20735</name>
</gene>
<feature type="region of interest" description="Disordered" evidence="1">
    <location>
        <begin position="158"/>
        <end position="189"/>
    </location>
</feature>
<reference evidence="2 3" key="1">
    <citation type="submission" date="2022-06" db="EMBL/GenBank/DDBJ databases">
        <title>Halomicroarcula sp. a new haloarchaeum isolate from saline soil.</title>
        <authorList>
            <person name="Strakova D."/>
            <person name="Galisteo C."/>
            <person name="Sanchez-Porro C."/>
            <person name="Ventosa A."/>
        </authorList>
    </citation>
    <scope>NUCLEOTIDE SEQUENCE [LARGE SCALE GENOMIC DNA]</scope>
    <source>
        <strain evidence="2 3">S3CR25-11</strain>
    </source>
</reference>
<sequence length="189" mass="19913">MELTRRDILCSALAGGSATVVGASDPLAALSGRSERSAALSDETVRTLVAVAEVIYPSEVTDIATFVTEYARGLSDPKKRAVTAAVEDLRSQTRSVTNTAFAELPAGERDGVLRTLGVARAVSRPGGTVPERIRYHVVNQLLYGLYTTPKGSGLVGVRNPVGHPGGHGSYQDVPAPTRGRPMASVDREE</sequence>
<dbReference type="Pfam" id="PF13618">
    <property type="entry name" value="Gluconate_2-dh3"/>
    <property type="match status" value="1"/>
</dbReference>
<evidence type="ECO:0000313" key="3">
    <source>
        <dbReference type="Proteomes" id="UP001268864"/>
    </source>
</evidence>